<sequence>MFIGTTGRSGVLITALALLTGAAILRGAAAAADPNQDDRFLALLDQEGIPALQGVPNLIETAHDVCRTLDAGMPAAGLVDAMVNNAFGIDPAEREYAPGRLARTEARFITAAVGAYCPYNQGKIASIRANRTGWNGSTRRILVVPSGEITDPNPPQIPTPPPAAQIQAPRQPVAAPPPPKQPPPPAQKPPPPRQVAEPPPQAPPPPAAGPQPGGAGGGSGGASGGGGGNGGGNTGGGGVGVQPDPSPGFVRLAP</sequence>
<feature type="domain" description="DUF732" evidence="3">
    <location>
        <begin position="36"/>
        <end position="118"/>
    </location>
</feature>
<name>A0A1X2AF07_9MYCO</name>
<feature type="compositionally biased region" description="Pro residues" evidence="1">
    <location>
        <begin position="174"/>
        <end position="209"/>
    </location>
</feature>
<feature type="compositionally biased region" description="Low complexity" evidence="1">
    <location>
        <begin position="164"/>
        <end position="173"/>
    </location>
</feature>
<evidence type="ECO:0000313" key="5">
    <source>
        <dbReference type="Proteomes" id="UP000193285"/>
    </source>
</evidence>
<dbReference type="InterPro" id="IPR007969">
    <property type="entry name" value="DUF732"/>
</dbReference>
<evidence type="ECO:0000313" key="4">
    <source>
        <dbReference type="EMBL" id="ORW49964.1"/>
    </source>
</evidence>
<evidence type="ECO:0000256" key="2">
    <source>
        <dbReference type="SAM" id="SignalP"/>
    </source>
</evidence>
<dbReference type="STRING" id="767916.AWB91_03385"/>
<dbReference type="AlphaFoldDB" id="A0A1X2AF07"/>
<gene>
    <name evidence="4" type="ORF">AWB90_08145</name>
</gene>
<evidence type="ECO:0000259" key="3">
    <source>
        <dbReference type="Pfam" id="PF05305"/>
    </source>
</evidence>
<reference evidence="4 5" key="1">
    <citation type="journal article" date="2015" name="Emerg. Microbes Infect.">
        <title>Characterization of 17 strains belonging to the Mycobacterium simiae complex and description of Mycobacterium paraense sp. nov.</title>
        <authorList>
            <person name="Fusco da Costa A.R."/>
            <person name="Fedrizzi T."/>
            <person name="Lopes M.L."/>
            <person name="Pecorari M."/>
            <person name="Oliveira da Costa W.L."/>
            <person name="Giacobazzi E."/>
            <person name="da Costa Bahia J.R."/>
            <person name="De Sanctis V."/>
            <person name="Batista Lima K.V."/>
            <person name="Bertorelli R."/>
            <person name="Grottola A."/>
            <person name="Fabio A."/>
            <person name="Mariottini A."/>
            <person name="Ferretti P."/>
            <person name="Di Leva F."/>
            <person name="Fregni Serpini G."/>
            <person name="Tagliazucchi S."/>
            <person name="Rumpianesi F."/>
            <person name="Jousson O."/>
            <person name="Segata N."/>
            <person name="Tortoli E."/>
        </authorList>
    </citation>
    <scope>NUCLEOTIDE SEQUENCE [LARGE SCALE GENOMIC DNA]</scope>
    <source>
        <strain evidence="4 5">IEC33</strain>
    </source>
</reference>
<keyword evidence="2" id="KW-0732">Signal</keyword>
<organism evidence="4 5">
    <name type="scientific">Mycobacterium paraense</name>
    <dbReference type="NCBI Taxonomy" id="767916"/>
    <lineage>
        <taxon>Bacteria</taxon>
        <taxon>Bacillati</taxon>
        <taxon>Actinomycetota</taxon>
        <taxon>Actinomycetes</taxon>
        <taxon>Mycobacteriales</taxon>
        <taxon>Mycobacteriaceae</taxon>
        <taxon>Mycobacterium</taxon>
        <taxon>Mycobacterium simiae complex</taxon>
    </lineage>
</organism>
<comment type="caution">
    <text evidence="4">The sequence shown here is derived from an EMBL/GenBank/DDBJ whole genome shotgun (WGS) entry which is preliminary data.</text>
</comment>
<feature type="signal peptide" evidence="2">
    <location>
        <begin position="1"/>
        <end position="31"/>
    </location>
</feature>
<dbReference type="OrthoDB" id="4752037at2"/>
<dbReference type="Pfam" id="PF05305">
    <property type="entry name" value="DUF732"/>
    <property type="match status" value="1"/>
</dbReference>
<feature type="chain" id="PRO_5039516070" description="DUF732 domain-containing protein" evidence="2">
    <location>
        <begin position="32"/>
        <end position="254"/>
    </location>
</feature>
<feature type="compositionally biased region" description="Gly residues" evidence="1">
    <location>
        <begin position="211"/>
        <end position="240"/>
    </location>
</feature>
<dbReference type="RefSeq" id="WP_085244497.1">
    <property type="nucleotide sequence ID" value="NZ_LQPN01000033.1"/>
</dbReference>
<accession>A0A1X2AF07</accession>
<dbReference type="EMBL" id="LQPN01000033">
    <property type="protein sequence ID" value="ORW49964.1"/>
    <property type="molecule type" value="Genomic_DNA"/>
</dbReference>
<feature type="compositionally biased region" description="Pro residues" evidence="1">
    <location>
        <begin position="152"/>
        <end position="163"/>
    </location>
</feature>
<feature type="region of interest" description="Disordered" evidence="1">
    <location>
        <begin position="146"/>
        <end position="254"/>
    </location>
</feature>
<evidence type="ECO:0000256" key="1">
    <source>
        <dbReference type="SAM" id="MobiDB-lite"/>
    </source>
</evidence>
<proteinExistence type="predicted"/>
<dbReference type="Proteomes" id="UP000193285">
    <property type="component" value="Unassembled WGS sequence"/>
</dbReference>
<protein>
    <recommendedName>
        <fullName evidence="3">DUF732 domain-containing protein</fullName>
    </recommendedName>
</protein>